<feature type="region of interest" description="Disordered" evidence="1">
    <location>
        <begin position="85"/>
        <end position="112"/>
    </location>
</feature>
<evidence type="ECO:0000313" key="2">
    <source>
        <dbReference type="EMBL" id="KAG9981449.1"/>
    </source>
</evidence>
<evidence type="ECO:0000313" key="3">
    <source>
        <dbReference type="Proteomes" id="UP000729357"/>
    </source>
</evidence>
<sequence length="183" mass="20323">MEIDDCCIEISSEVAGAISSLFESKVSNDSVQDQAKTDFSICRYLETALDSHVWLDNYTSYANQVADAVAGNYTCEHLNATVDEQRSPDLALDSDADELPSAPEARHENHVLSPDGYCNTNFDSEGPILNDDLFDFYVHEPEVPTTKCPTWEDLTVDELPDYVDEDELSTPDSEIEIICNDLG</sequence>
<dbReference type="Proteomes" id="UP000729357">
    <property type="component" value="Unassembled WGS sequence"/>
</dbReference>
<dbReference type="EMBL" id="JAHFXS010000849">
    <property type="protein sequence ID" value="KAG9981449.1"/>
    <property type="molecule type" value="Genomic_DNA"/>
</dbReference>
<keyword evidence="3" id="KW-1185">Reference proteome</keyword>
<comment type="caution">
    <text evidence="2">The sequence shown here is derived from an EMBL/GenBank/DDBJ whole genome shotgun (WGS) entry which is preliminary data.</text>
</comment>
<reference evidence="2" key="1">
    <citation type="journal article" date="2021" name="J Fungi (Basel)">
        <title>Virulence traits and population genomics of the black yeast Aureobasidium melanogenum.</title>
        <authorList>
            <person name="Cernosa A."/>
            <person name="Sun X."/>
            <person name="Gostincar C."/>
            <person name="Fang C."/>
            <person name="Gunde-Cimerman N."/>
            <person name="Song Z."/>
        </authorList>
    </citation>
    <scope>NUCLEOTIDE SEQUENCE</scope>
    <source>
        <strain evidence="2">EXF-9298</strain>
    </source>
</reference>
<protein>
    <submittedName>
        <fullName evidence="2">Uncharacterized protein</fullName>
    </submittedName>
</protein>
<name>A0A9P8FRU3_AURME</name>
<gene>
    <name evidence="2" type="ORF">KCU98_g7459</name>
</gene>
<organism evidence="2 3">
    <name type="scientific">Aureobasidium melanogenum</name>
    <name type="common">Aureobasidium pullulans var. melanogenum</name>
    <dbReference type="NCBI Taxonomy" id="46634"/>
    <lineage>
        <taxon>Eukaryota</taxon>
        <taxon>Fungi</taxon>
        <taxon>Dikarya</taxon>
        <taxon>Ascomycota</taxon>
        <taxon>Pezizomycotina</taxon>
        <taxon>Dothideomycetes</taxon>
        <taxon>Dothideomycetidae</taxon>
        <taxon>Dothideales</taxon>
        <taxon>Saccotheciaceae</taxon>
        <taxon>Aureobasidium</taxon>
    </lineage>
</organism>
<reference evidence="2" key="2">
    <citation type="submission" date="2021-08" db="EMBL/GenBank/DDBJ databases">
        <authorList>
            <person name="Gostincar C."/>
            <person name="Sun X."/>
            <person name="Song Z."/>
            <person name="Gunde-Cimerman N."/>
        </authorList>
    </citation>
    <scope>NUCLEOTIDE SEQUENCE</scope>
    <source>
        <strain evidence="2">EXF-9298</strain>
    </source>
</reference>
<evidence type="ECO:0000256" key="1">
    <source>
        <dbReference type="SAM" id="MobiDB-lite"/>
    </source>
</evidence>
<dbReference type="AlphaFoldDB" id="A0A9P8FRU3"/>
<proteinExistence type="predicted"/>
<feature type="non-terminal residue" evidence="2">
    <location>
        <position position="1"/>
    </location>
</feature>
<accession>A0A9P8FRU3</accession>